<dbReference type="Proteomes" id="UP001165121">
    <property type="component" value="Unassembled WGS sequence"/>
</dbReference>
<reference evidence="2" key="1">
    <citation type="submission" date="2023-04" db="EMBL/GenBank/DDBJ databases">
        <title>Phytophthora fragariaefolia NBRC 109709.</title>
        <authorList>
            <person name="Ichikawa N."/>
            <person name="Sato H."/>
            <person name="Tonouchi N."/>
        </authorList>
    </citation>
    <scope>NUCLEOTIDE SEQUENCE</scope>
    <source>
        <strain evidence="2">NBRC 109709</strain>
    </source>
</reference>
<feature type="region of interest" description="Disordered" evidence="1">
    <location>
        <begin position="131"/>
        <end position="198"/>
    </location>
</feature>
<evidence type="ECO:0000256" key="1">
    <source>
        <dbReference type="SAM" id="MobiDB-lite"/>
    </source>
</evidence>
<dbReference type="OrthoDB" id="106057at2759"/>
<accession>A0A9W6Y0M9</accession>
<gene>
    <name evidence="2" type="ORF">Pfra01_001915200</name>
</gene>
<feature type="compositionally biased region" description="Basic and acidic residues" evidence="1">
    <location>
        <begin position="140"/>
        <end position="154"/>
    </location>
</feature>
<dbReference type="AlphaFoldDB" id="A0A9W6Y0M9"/>
<dbReference type="InterPro" id="IPR021109">
    <property type="entry name" value="Peptidase_aspartic_dom_sf"/>
</dbReference>
<evidence type="ECO:0000313" key="2">
    <source>
        <dbReference type="EMBL" id="GMF48960.1"/>
    </source>
</evidence>
<keyword evidence="3" id="KW-1185">Reference proteome</keyword>
<dbReference type="EMBL" id="BSXT01002439">
    <property type="protein sequence ID" value="GMF48960.1"/>
    <property type="molecule type" value="Genomic_DNA"/>
</dbReference>
<feature type="compositionally biased region" description="Basic and acidic residues" evidence="1">
    <location>
        <begin position="183"/>
        <end position="192"/>
    </location>
</feature>
<protein>
    <submittedName>
        <fullName evidence="2">Unnamed protein product</fullName>
    </submittedName>
</protein>
<name>A0A9W6Y0M9_9STRA</name>
<feature type="compositionally biased region" description="Basic and acidic residues" evidence="1">
    <location>
        <begin position="162"/>
        <end position="175"/>
    </location>
</feature>
<sequence length="232" mass="25915">MSIRESGGEMIVKYADGKPRRTPRRSATFAYGFDGFRSSEEFLVIELSGSFDCVFGIPWLARHQPAIDWLAGTVRPRDIDVNAVEVFLCGTPNQWPHVTFMDPDSMTHAAPEESDGPSCAVCEYATCAGPEQESQDASDVVEHGFPRPDEQRFSEEDDDDVVEHGFPRPDEQRFSEEDDDDVVEHGFPRPDEQWLSPGEDDEVVECGLPLAVEHGFPRVVERELPEEVDAAG</sequence>
<dbReference type="Gene3D" id="2.40.70.10">
    <property type="entry name" value="Acid Proteases"/>
    <property type="match status" value="1"/>
</dbReference>
<evidence type="ECO:0000313" key="3">
    <source>
        <dbReference type="Proteomes" id="UP001165121"/>
    </source>
</evidence>
<organism evidence="2 3">
    <name type="scientific">Phytophthora fragariaefolia</name>
    <dbReference type="NCBI Taxonomy" id="1490495"/>
    <lineage>
        <taxon>Eukaryota</taxon>
        <taxon>Sar</taxon>
        <taxon>Stramenopiles</taxon>
        <taxon>Oomycota</taxon>
        <taxon>Peronosporomycetes</taxon>
        <taxon>Peronosporales</taxon>
        <taxon>Peronosporaceae</taxon>
        <taxon>Phytophthora</taxon>
    </lineage>
</organism>
<proteinExistence type="predicted"/>
<comment type="caution">
    <text evidence="2">The sequence shown here is derived from an EMBL/GenBank/DDBJ whole genome shotgun (WGS) entry which is preliminary data.</text>
</comment>